<dbReference type="Gene3D" id="1.20.120.290">
    <property type="entry name" value="Oxygen-evolving enhancer protein 3 (PsbQ), four-helix up-down bundle"/>
    <property type="match status" value="1"/>
</dbReference>
<comment type="caution">
    <text evidence="4">The sequence shown here is derived from an EMBL/GenBank/DDBJ whole genome shotgun (WGS) entry which is preliminary data.</text>
</comment>
<dbReference type="InterPro" id="IPR008797">
    <property type="entry name" value="PSII_PsbQ"/>
</dbReference>
<evidence type="ECO:0000256" key="3">
    <source>
        <dbReference type="ARBA" id="ARBA00023136"/>
    </source>
</evidence>
<proteinExistence type="predicted"/>
<evidence type="ECO:0000313" key="5">
    <source>
        <dbReference type="Proteomes" id="UP000287247"/>
    </source>
</evidence>
<reference evidence="5" key="1">
    <citation type="submission" date="2017-05" db="EMBL/GenBank/DDBJ databases">
        <title>Physiological properties and genetic analysis related to exopolysaccharide production of fresh-water unicellular cyanobacterium Aphanothece sacrum, Suizenji Nori, that has been cultured as a food source in Japan.</title>
        <authorList>
            <person name="Kanesaki Y."/>
            <person name="Yoshikawa S."/>
            <person name="Ohki K."/>
        </authorList>
    </citation>
    <scope>NUCLEOTIDE SEQUENCE [LARGE SCALE GENOMIC DNA]</scope>
    <source>
        <strain evidence="5">FPU1</strain>
    </source>
</reference>
<dbReference type="EMBL" id="BDQK01000016">
    <property type="protein sequence ID" value="GBF82334.1"/>
    <property type="molecule type" value="Genomic_DNA"/>
</dbReference>
<evidence type="ECO:0000256" key="1">
    <source>
        <dbReference type="ARBA" id="ARBA00004370"/>
    </source>
</evidence>
<dbReference type="RefSeq" id="WP_124972790.1">
    <property type="nucleotide sequence ID" value="NZ_BDQK01000016.1"/>
</dbReference>
<accession>A0A401IM51</accession>
<dbReference type="GO" id="GO:0005509">
    <property type="term" value="F:calcium ion binding"/>
    <property type="evidence" value="ECO:0007669"/>
    <property type="project" value="InterPro"/>
</dbReference>
<organism evidence="4 5">
    <name type="scientific">Aphanothece sacrum FPU1</name>
    <dbReference type="NCBI Taxonomy" id="1920663"/>
    <lineage>
        <taxon>Bacteria</taxon>
        <taxon>Bacillati</taxon>
        <taxon>Cyanobacteriota</taxon>
        <taxon>Cyanophyceae</taxon>
        <taxon>Oscillatoriophycideae</taxon>
        <taxon>Chroococcales</taxon>
        <taxon>Aphanothecaceae</taxon>
        <taxon>Aphanothece</taxon>
    </lineage>
</organism>
<name>A0A401IM51_APHSA</name>
<comment type="subcellular location">
    <subcellularLocation>
        <location evidence="1">Membrane</location>
    </subcellularLocation>
</comment>
<dbReference type="Pfam" id="PF05757">
    <property type="entry name" value="PsbQ"/>
    <property type="match status" value="1"/>
</dbReference>
<dbReference type="InterPro" id="IPR017487">
    <property type="entry name" value="PSII_PsbQ_cyanobac"/>
</dbReference>
<keyword evidence="3" id="KW-0472">Membrane</keyword>
<keyword evidence="2" id="KW-0793">Thylakoid</keyword>
<dbReference type="Proteomes" id="UP000287247">
    <property type="component" value="Unassembled WGS sequence"/>
</dbReference>
<evidence type="ECO:0000256" key="2">
    <source>
        <dbReference type="ARBA" id="ARBA00023078"/>
    </source>
</evidence>
<sequence length="149" mass="16300">MSSLRSILSVLLVAITIFCVSCGGGPQAVIPTTYSPEKIEQLQIFVEPIAEARSNMSVLKGFIAEQNWIDTGTYIHGPLGALRQQMTSLSRSLLTKDQKPAAELAKEFFGHLESIDAAAKDRNSAVAQRQYREALKDFDAFLDIVPQAS</sequence>
<dbReference type="GO" id="GO:0009654">
    <property type="term" value="C:photosystem II oxygen evolving complex"/>
    <property type="evidence" value="ECO:0007669"/>
    <property type="project" value="InterPro"/>
</dbReference>
<dbReference type="SUPFAM" id="SSF101112">
    <property type="entry name" value="Oxygen-evolving enhancer protein 3"/>
    <property type="match status" value="1"/>
</dbReference>
<dbReference type="AlphaFoldDB" id="A0A401IM51"/>
<dbReference type="NCBIfam" id="TIGR03042">
    <property type="entry name" value="PS_II_psbQ_bact"/>
    <property type="match status" value="1"/>
</dbReference>
<dbReference type="GO" id="GO:0019898">
    <property type="term" value="C:extrinsic component of membrane"/>
    <property type="evidence" value="ECO:0007669"/>
    <property type="project" value="InterPro"/>
</dbReference>
<dbReference type="OrthoDB" id="425184at2"/>
<gene>
    <name evidence="4" type="ORF">AsFPU1_3762</name>
</gene>
<protein>
    <recommendedName>
        <fullName evidence="6">Photosystem II protein PsbQ</fullName>
    </recommendedName>
</protein>
<dbReference type="InterPro" id="IPR023222">
    <property type="entry name" value="PsbQ-like_dom_sf"/>
</dbReference>
<evidence type="ECO:0000313" key="4">
    <source>
        <dbReference type="EMBL" id="GBF82334.1"/>
    </source>
</evidence>
<dbReference type="GO" id="GO:0015979">
    <property type="term" value="P:photosynthesis"/>
    <property type="evidence" value="ECO:0007669"/>
    <property type="project" value="InterPro"/>
</dbReference>
<keyword evidence="5" id="KW-1185">Reference proteome</keyword>
<evidence type="ECO:0008006" key="6">
    <source>
        <dbReference type="Google" id="ProtNLM"/>
    </source>
</evidence>